<dbReference type="Gene3D" id="1.10.10.10">
    <property type="entry name" value="Winged helix-like DNA-binding domain superfamily/Winged helix DNA-binding domain"/>
    <property type="match status" value="1"/>
</dbReference>
<dbReference type="CDD" id="cd02440">
    <property type="entry name" value="AdoMet_MTases"/>
    <property type="match status" value="1"/>
</dbReference>
<dbReference type="PANTHER" id="PTHR43712">
    <property type="entry name" value="PUTATIVE (AFU_ORTHOLOGUE AFUA_4G14580)-RELATED"/>
    <property type="match status" value="1"/>
</dbReference>
<dbReference type="PANTHER" id="PTHR43712:SF2">
    <property type="entry name" value="O-METHYLTRANSFERASE CICE"/>
    <property type="match status" value="1"/>
</dbReference>
<gene>
    <name evidence="7" type="ORF">HG542_00560</name>
</gene>
<dbReference type="InterPro" id="IPR029063">
    <property type="entry name" value="SAM-dependent_MTases_sf"/>
</dbReference>
<evidence type="ECO:0000313" key="8">
    <source>
        <dbReference type="Proteomes" id="UP000587462"/>
    </source>
</evidence>
<evidence type="ECO:0000256" key="1">
    <source>
        <dbReference type="ARBA" id="ARBA00022603"/>
    </source>
</evidence>
<evidence type="ECO:0000313" key="7">
    <source>
        <dbReference type="EMBL" id="NVK76144.1"/>
    </source>
</evidence>
<feature type="active site" description="Proton acceptor" evidence="4">
    <location>
        <position position="244"/>
    </location>
</feature>
<dbReference type="InterPro" id="IPR016461">
    <property type="entry name" value="COMT-like"/>
</dbReference>
<keyword evidence="8" id="KW-1185">Reference proteome</keyword>
<dbReference type="Pfam" id="PF00891">
    <property type="entry name" value="Methyltransf_2"/>
    <property type="match status" value="1"/>
</dbReference>
<dbReference type="GO" id="GO:0046983">
    <property type="term" value="F:protein dimerization activity"/>
    <property type="evidence" value="ECO:0007669"/>
    <property type="project" value="InterPro"/>
</dbReference>
<keyword evidence="3" id="KW-0949">S-adenosyl-L-methionine</keyword>
<proteinExistence type="predicted"/>
<dbReference type="RefSeq" id="WP_171077938.1">
    <property type="nucleotide sequence ID" value="NZ_BNBU01000007.1"/>
</dbReference>
<dbReference type="AlphaFoldDB" id="A0A7Y7AZC0"/>
<keyword evidence="2 7" id="KW-0808">Transferase</keyword>
<organism evidence="7 8">
    <name type="scientific">Streptomyces morookaense</name>
    <name type="common">Streptoverticillium morookaense</name>
    <dbReference type="NCBI Taxonomy" id="1970"/>
    <lineage>
        <taxon>Bacteria</taxon>
        <taxon>Bacillati</taxon>
        <taxon>Actinomycetota</taxon>
        <taxon>Actinomycetes</taxon>
        <taxon>Kitasatosporales</taxon>
        <taxon>Streptomycetaceae</taxon>
        <taxon>Streptomyces</taxon>
    </lineage>
</organism>
<feature type="domain" description="O-methyltransferase C-terminal" evidence="5">
    <location>
        <begin position="108"/>
        <end position="315"/>
    </location>
</feature>
<dbReference type="GO" id="GO:0008171">
    <property type="term" value="F:O-methyltransferase activity"/>
    <property type="evidence" value="ECO:0007669"/>
    <property type="project" value="InterPro"/>
</dbReference>
<dbReference type="GO" id="GO:0032259">
    <property type="term" value="P:methylation"/>
    <property type="evidence" value="ECO:0007669"/>
    <property type="project" value="UniProtKB-KW"/>
</dbReference>
<evidence type="ECO:0000256" key="3">
    <source>
        <dbReference type="ARBA" id="ARBA00022691"/>
    </source>
</evidence>
<protein>
    <submittedName>
        <fullName evidence="7">Methyltransferase</fullName>
    </submittedName>
</protein>
<accession>A0A7Y7AZC0</accession>
<name>A0A7Y7AZC0_STRMO</name>
<keyword evidence="1 7" id="KW-0489">Methyltransferase</keyword>
<dbReference type="Proteomes" id="UP000587462">
    <property type="component" value="Unassembled WGS sequence"/>
</dbReference>
<reference evidence="7 8" key="1">
    <citation type="submission" date="2020-04" db="EMBL/GenBank/DDBJ databases">
        <title>Draft Genome Sequence of Streptomyces morookaense DSM 40503, an 8-azaguanine-producing strain.</title>
        <authorList>
            <person name="Qi J."/>
            <person name="Gao J.-M."/>
        </authorList>
    </citation>
    <scope>NUCLEOTIDE SEQUENCE [LARGE SCALE GENOMIC DNA]</scope>
    <source>
        <strain evidence="7 8">DSM 40503</strain>
    </source>
</reference>
<dbReference type="Pfam" id="PF08100">
    <property type="entry name" value="Dimerisation"/>
    <property type="match status" value="1"/>
</dbReference>
<dbReference type="InterPro" id="IPR036388">
    <property type="entry name" value="WH-like_DNA-bd_sf"/>
</dbReference>
<dbReference type="Gene3D" id="1.10.287.1350">
    <property type="match status" value="1"/>
</dbReference>
<dbReference type="SUPFAM" id="SSF53335">
    <property type="entry name" value="S-adenosyl-L-methionine-dependent methyltransferases"/>
    <property type="match status" value="1"/>
</dbReference>
<evidence type="ECO:0000256" key="4">
    <source>
        <dbReference type="PIRSR" id="PIRSR005739-1"/>
    </source>
</evidence>
<evidence type="ECO:0000259" key="5">
    <source>
        <dbReference type="Pfam" id="PF00891"/>
    </source>
</evidence>
<dbReference type="InterPro" id="IPR001077">
    <property type="entry name" value="COMT_C"/>
</dbReference>
<dbReference type="InterPro" id="IPR012967">
    <property type="entry name" value="COMT_dimerisation"/>
</dbReference>
<dbReference type="SUPFAM" id="SSF46785">
    <property type="entry name" value="Winged helix' DNA-binding domain"/>
    <property type="match status" value="1"/>
</dbReference>
<evidence type="ECO:0000256" key="2">
    <source>
        <dbReference type="ARBA" id="ARBA00022679"/>
    </source>
</evidence>
<evidence type="ECO:0000259" key="6">
    <source>
        <dbReference type="Pfam" id="PF08100"/>
    </source>
</evidence>
<dbReference type="Gene3D" id="3.40.50.150">
    <property type="entry name" value="Vaccinia Virus protein VP39"/>
    <property type="match status" value="1"/>
</dbReference>
<dbReference type="InterPro" id="IPR036390">
    <property type="entry name" value="WH_DNA-bd_sf"/>
</dbReference>
<dbReference type="PROSITE" id="PS51683">
    <property type="entry name" value="SAM_OMT_II"/>
    <property type="match status" value="1"/>
</dbReference>
<dbReference type="EMBL" id="JABBXF010000001">
    <property type="protein sequence ID" value="NVK76144.1"/>
    <property type="molecule type" value="Genomic_DNA"/>
</dbReference>
<comment type="caution">
    <text evidence="7">The sequence shown here is derived from an EMBL/GenBank/DDBJ whole genome shotgun (WGS) entry which is preliminary data.</text>
</comment>
<dbReference type="PIRSF" id="PIRSF005739">
    <property type="entry name" value="O-mtase"/>
    <property type="match status" value="1"/>
</dbReference>
<sequence length="339" mass="36289">MTEYRSRILQLAFGPMIGHLVNTALRLGVLDRIGEGGRSAEELAAEGKTDLQSTTRLLRALTGIGLLTETVPGVFATTETGACLRTDHPESMAYVARLLTEPSMLRSWEHLGESVRTGEPSFPKVFGTDYFSFLKDNPELSENFNIAMSQGTRNTAELLPVACDFGRFGTVADIGGGDGTLLAGVLRANPALRGILYDSAEGLSQAAAKLEEAGLAGRCDLVTGDFFASAPAGADAYLLKSVLHDWSDDRAATILRHVRSVLPPEGRVIVVEAVLPDMADGREGGMNYLSDLNMLVNLGGRERTRDDFAELFSRADLSLVSVVPVGPEVPYFVIEAVAA</sequence>
<feature type="domain" description="O-methyltransferase dimerisation" evidence="6">
    <location>
        <begin position="9"/>
        <end position="84"/>
    </location>
</feature>